<dbReference type="EMBL" id="BMIL01000003">
    <property type="protein sequence ID" value="GGC60527.1"/>
    <property type="molecule type" value="Genomic_DNA"/>
</dbReference>
<reference evidence="1" key="2">
    <citation type="submission" date="2020-09" db="EMBL/GenBank/DDBJ databases">
        <authorList>
            <person name="Sun Q."/>
            <person name="Zhou Y."/>
        </authorList>
    </citation>
    <scope>NUCLEOTIDE SEQUENCE</scope>
    <source>
        <strain evidence="1">CGMCC 1.15343</strain>
    </source>
</reference>
<comment type="caution">
    <text evidence="1">The sequence shown here is derived from an EMBL/GenBank/DDBJ whole genome shotgun (WGS) entry which is preliminary data.</text>
</comment>
<keyword evidence="2" id="KW-1185">Reference proteome</keyword>
<reference evidence="1" key="1">
    <citation type="journal article" date="2014" name="Int. J. Syst. Evol. Microbiol.">
        <title>Complete genome sequence of Corynebacterium casei LMG S-19264T (=DSM 44701T), isolated from a smear-ripened cheese.</title>
        <authorList>
            <consortium name="US DOE Joint Genome Institute (JGI-PGF)"/>
            <person name="Walter F."/>
            <person name="Albersmeier A."/>
            <person name="Kalinowski J."/>
            <person name="Ruckert C."/>
        </authorList>
    </citation>
    <scope>NUCLEOTIDE SEQUENCE</scope>
    <source>
        <strain evidence="1">CGMCC 1.15343</strain>
    </source>
</reference>
<name>A0A916U631_9SPHI</name>
<dbReference type="InterPro" id="IPR027417">
    <property type="entry name" value="P-loop_NTPase"/>
</dbReference>
<gene>
    <name evidence="1" type="ORF">GCM10011387_12690</name>
</gene>
<proteinExistence type="predicted"/>
<evidence type="ECO:0000313" key="1">
    <source>
        <dbReference type="EMBL" id="GGC60527.1"/>
    </source>
</evidence>
<dbReference type="AlphaFoldDB" id="A0A916U631"/>
<accession>A0A916U631</accession>
<evidence type="ECO:0008006" key="3">
    <source>
        <dbReference type="Google" id="ProtNLM"/>
    </source>
</evidence>
<organism evidence="1 2">
    <name type="scientific">Pedobacter quisquiliarum</name>
    <dbReference type="NCBI Taxonomy" id="1834438"/>
    <lineage>
        <taxon>Bacteria</taxon>
        <taxon>Pseudomonadati</taxon>
        <taxon>Bacteroidota</taxon>
        <taxon>Sphingobacteriia</taxon>
        <taxon>Sphingobacteriales</taxon>
        <taxon>Sphingobacteriaceae</taxon>
        <taxon>Pedobacter</taxon>
    </lineage>
</organism>
<dbReference type="RefSeq" id="WP_188626013.1">
    <property type="nucleotide sequence ID" value="NZ_BMIL01000003.1"/>
</dbReference>
<sequence>MAQEKTKQEIVAQLQKDILLLQGFKPNHGTTQCIGLGPIEAGFPNAVFPIAAIHEFLCSTPEIAASSQGFIAGILQQLMQNDGTCIYISQSRSLFPTALFAYGVQPHQMIFIDVGTERDVLWAMEEALKCKELAAVIAEVRDISFAQSRRLQLALEKSQVTGFILRTAADRIATTACVARWQIKPILSEQVDGLPGLGFPRWQVELLRVRNGNPGVWQLEWKAGQFAVVTAAETSDVRRRKTG</sequence>
<evidence type="ECO:0000313" key="2">
    <source>
        <dbReference type="Proteomes" id="UP000651668"/>
    </source>
</evidence>
<dbReference type="Proteomes" id="UP000651668">
    <property type="component" value="Unassembled WGS sequence"/>
</dbReference>
<dbReference type="SUPFAM" id="SSF52540">
    <property type="entry name" value="P-loop containing nucleoside triphosphate hydrolases"/>
    <property type="match status" value="1"/>
</dbReference>
<protein>
    <recommendedName>
        <fullName evidence="3">Protein ImuA</fullName>
    </recommendedName>
</protein>
<dbReference type="Gene3D" id="3.40.50.300">
    <property type="entry name" value="P-loop containing nucleotide triphosphate hydrolases"/>
    <property type="match status" value="1"/>
</dbReference>